<gene>
    <name evidence="2" type="ORF">AB675_5493</name>
</gene>
<organism evidence="2 3">
    <name type="scientific">Cyphellophora attinorum</name>
    <dbReference type="NCBI Taxonomy" id="1664694"/>
    <lineage>
        <taxon>Eukaryota</taxon>
        <taxon>Fungi</taxon>
        <taxon>Dikarya</taxon>
        <taxon>Ascomycota</taxon>
        <taxon>Pezizomycotina</taxon>
        <taxon>Eurotiomycetes</taxon>
        <taxon>Chaetothyriomycetidae</taxon>
        <taxon>Chaetothyriales</taxon>
        <taxon>Cyphellophoraceae</taxon>
        <taxon>Cyphellophora</taxon>
    </lineage>
</organism>
<dbReference type="Proteomes" id="UP000038010">
    <property type="component" value="Unassembled WGS sequence"/>
</dbReference>
<reference evidence="2 3" key="1">
    <citation type="submission" date="2015-06" db="EMBL/GenBank/DDBJ databases">
        <title>Draft genome of the ant-associated black yeast Phialophora attae CBS 131958.</title>
        <authorList>
            <person name="Moreno L.F."/>
            <person name="Stielow B.J."/>
            <person name="de Hoog S."/>
            <person name="Vicente V.A."/>
            <person name="Weiss V.A."/>
            <person name="de Vries M."/>
            <person name="Cruz L.M."/>
            <person name="Souza E.M."/>
        </authorList>
    </citation>
    <scope>NUCLEOTIDE SEQUENCE [LARGE SCALE GENOMIC DNA]</scope>
    <source>
        <strain evidence="2 3">CBS 131958</strain>
    </source>
</reference>
<proteinExistence type="predicted"/>
<comment type="caution">
    <text evidence="2">The sequence shown here is derived from an EMBL/GenBank/DDBJ whole genome shotgun (WGS) entry which is preliminary data.</text>
</comment>
<dbReference type="RefSeq" id="XP_018002071.1">
    <property type="nucleotide sequence ID" value="XM_018145706.1"/>
</dbReference>
<protein>
    <submittedName>
        <fullName evidence="2">Uncharacterized protein</fullName>
    </submittedName>
</protein>
<sequence length="206" mass="23199">MSGDSPDPNNRSSPPVLNKKTGIDYWERFPLDSVDNIRRWQQDCALHSHFKDEHRSSMNGSRPSSVDFSGDHIPNRKPASMPQYRSMSNDSYRGGQDFGSVSRSNSGFNGVPVSQTSGFDMQSQTAYASNPTWPQQQHHVQQNGIVSQPQQQHSIHRQSLPQHPHHQHQQHSAMNGQMNMAAVSAPMEVDHGGAFFSGEVKRHLFW</sequence>
<feature type="compositionally biased region" description="Polar residues" evidence="1">
    <location>
        <begin position="129"/>
        <end position="160"/>
    </location>
</feature>
<feature type="region of interest" description="Disordered" evidence="1">
    <location>
        <begin position="1"/>
        <end position="22"/>
    </location>
</feature>
<feature type="region of interest" description="Disordered" evidence="1">
    <location>
        <begin position="129"/>
        <end position="171"/>
    </location>
</feature>
<feature type="compositionally biased region" description="Polar residues" evidence="1">
    <location>
        <begin position="99"/>
        <end position="117"/>
    </location>
</feature>
<evidence type="ECO:0000256" key="1">
    <source>
        <dbReference type="SAM" id="MobiDB-lite"/>
    </source>
</evidence>
<dbReference type="OrthoDB" id="10261408at2759"/>
<feature type="compositionally biased region" description="Polar residues" evidence="1">
    <location>
        <begin position="57"/>
        <end position="67"/>
    </location>
</feature>
<dbReference type="VEuPathDB" id="FungiDB:AB675_5493"/>
<evidence type="ECO:0000313" key="3">
    <source>
        <dbReference type="Proteomes" id="UP000038010"/>
    </source>
</evidence>
<evidence type="ECO:0000313" key="2">
    <source>
        <dbReference type="EMBL" id="KPI42108.1"/>
    </source>
</evidence>
<keyword evidence="3" id="KW-1185">Reference proteome</keyword>
<feature type="compositionally biased region" description="Low complexity" evidence="1">
    <location>
        <begin position="1"/>
        <end position="15"/>
    </location>
</feature>
<dbReference type="GeneID" id="28737586"/>
<dbReference type="EMBL" id="LFJN01000008">
    <property type="protein sequence ID" value="KPI42108.1"/>
    <property type="molecule type" value="Genomic_DNA"/>
</dbReference>
<dbReference type="AlphaFoldDB" id="A0A0N0NNZ1"/>
<name>A0A0N0NNZ1_9EURO</name>
<feature type="region of interest" description="Disordered" evidence="1">
    <location>
        <begin position="51"/>
        <end position="117"/>
    </location>
</feature>
<accession>A0A0N0NNZ1</accession>